<evidence type="ECO:0000256" key="1">
    <source>
        <dbReference type="SAM" id="MobiDB-lite"/>
    </source>
</evidence>
<accession>A0A1M4UIR8</accession>
<feature type="compositionally biased region" description="Acidic residues" evidence="1">
    <location>
        <begin position="179"/>
        <end position="189"/>
    </location>
</feature>
<reference evidence="3" key="1">
    <citation type="submission" date="2016-11" db="EMBL/GenBank/DDBJ databases">
        <authorList>
            <person name="Varghese N."/>
            <person name="Submissions S."/>
        </authorList>
    </citation>
    <scope>NUCLEOTIDE SEQUENCE [LARGE SCALE GENOMIC DNA]</scope>
    <source>
        <strain evidence="3">DSM 9756</strain>
    </source>
</reference>
<feature type="region of interest" description="Disordered" evidence="1">
    <location>
        <begin position="1"/>
        <end position="22"/>
    </location>
</feature>
<name>A0A1M4UIR8_9BACT</name>
<evidence type="ECO:0000313" key="2">
    <source>
        <dbReference type="EMBL" id="SHE56636.1"/>
    </source>
</evidence>
<organism evidence="2 3">
    <name type="scientific">Desulfacinum infernum DSM 9756</name>
    <dbReference type="NCBI Taxonomy" id="1121391"/>
    <lineage>
        <taxon>Bacteria</taxon>
        <taxon>Pseudomonadati</taxon>
        <taxon>Thermodesulfobacteriota</taxon>
        <taxon>Syntrophobacteria</taxon>
        <taxon>Syntrophobacterales</taxon>
        <taxon>Syntrophobacteraceae</taxon>
        <taxon>Desulfacinum</taxon>
    </lineage>
</organism>
<proteinExistence type="predicted"/>
<dbReference type="AlphaFoldDB" id="A0A1M4UIR8"/>
<evidence type="ECO:0000313" key="3">
    <source>
        <dbReference type="Proteomes" id="UP000184076"/>
    </source>
</evidence>
<dbReference type="EMBL" id="FQVB01000005">
    <property type="protein sequence ID" value="SHE56636.1"/>
    <property type="molecule type" value="Genomic_DNA"/>
</dbReference>
<feature type="compositionally biased region" description="Basic and acidic residues" evidence="1">
    <location>
        <begin position="1"/>
        <end position="13"/>
    </location>
</feature>
<feature type="compositionally biased region" description="Acidic residues" evidence="1">
    <location>
        <begin position="213"/>
        <end position="229"/>
    </location>
</feature>
<protein>
    <submittedName>
        <fullName evidence="2">Uncharacterized protein</fullName>
    </submittedName>
</protein>
<sequence>MSDKKKPDEKDLPLMEDQDEEARDLFEGFDDLEDLEEDEIIELDEVVEEGDADLEPLPDLDDGLPDLDEMDLDEDLDGSLFDEEDVTVELAAGKDEVSLAGKSAEETREEIAVEDADLETLFDSSAEEVLNGPEDSAKVDEIGLQEAADDDLATEELFETVSEQADLDEFERLVQEAVGSDEEPAEEVSVDQGEGKKGEPPDTAGDIPSDEVALGEELSEVLSEDEEAFLQELEKDVGADLPGFEMELPKHPSLESEDAARAVQDESSAAVGAGHIEESVAEQETGSQLPSEAVTDAGAMAAASTIEREPQAAPVHGEEPFEEGPLPGSSRQSQGNEEGTALFLPILEIMEKRLEERLEERLENKLGERLGKELEKLLVESLHEMIREQLPGMVRQVLREEIERLTRNLSA</sequence>
<feature type="region of interest" description="Disordered" evidence="1">
    <location>
        <begin position="175"/>
        <end position="340"/>
    </location>
</feature>
<dbReference type="Proteomes" id="UP000184076">
    <property type="component" value="Unassembled WGS sequence"/>
</dbReference>
<feature type="compositionally biased region" description="Basic and acidic residues" evidence="1">
    <location>
        <begin position="247"/>
        <end position="264"/>
    </location>
</feature>
<keyword evidence="3" id="KW-1185">Reference proteome</keyword>
<dbReference type="RefSeq" id="WP_073036633.1">
    <property type="nucleotide sequence ID" value="NZ_FQVB01000005.1"/>
</dbReference>
<gene>
    <name evidence="2" type="ORF">SAMN02745206_00493</name>
</gene>